<dbReference type="Gene3D" id="2.60.40.420">
    <property type="entry name" value="Cupredoxins - blue copper proteins"/>
    <property type="match status" value="1"/>
</dbReference>
<keyword evidence="7" id="KW-1185">Reference proteome</keyword>
<dbReference type="AlphaFoldDB" id="A0A9P5X4C1"/>
<organism evidence="6 7">
    <name type="scientific">Macrolepiota fuliginosa MF-IS2</name>
    <dbReference type="NCBI Taxonomy" id="1400762"/>
    <lineage>
        <taxon>Eukaryota</taxon>
        <taxon>Fungi</taxon>
        <taxon>Dikarya</taxon>
        <taxon>Basidiomycota</taxon>
        <taxon>Agaricomycotina</taxon>
        <taxon>Agaricomycetes</taxon>
        <taxon>Agaricomycetidae</taxon>
        <taxon>Agaricales</taxon>
        <taxon>Agaricineae</taxon>
        <taxon>Agaricaceae</taxon>
        <taxon>Macrolepiota</taxon>
    </lineage>
</organism>
<reference evidence="6" key="1">
    <citation type="submission" date="2020-11" db="EMBL/GenBank/DDBJ databases">
        <authorList>
            <consortium name="DOE Joint Genome Institute"/>
            <person name="Ahrendt S."/>
            <person name="Riley R."/>
            <person name="Andreopoulos W."/>
            <person name="Labutti K."/>
            <person name="Pangilinan J."/>
            <person name="Ruiz-Duenas F.J."/>
            <person name="Barrasa J.M."/>
            <person name="Sanchez-Garcia M."/>
            <person name="Camarero S."/>
            <person name="Miyauchi S."/>
            <person name="Serrano A."/>
            <person name="Linde D."/>
            <person name="Babiker R."/>
            <person name="Drula E."/>
            <person name="Ayuso-Fernandez I."/>
            <person name="Pacheco R."/>
            <person name="Padilla G."/>
            <person name="Ferreira P."/>
            <person name="Barriuso J."/>
            <person name="Kellner H."/>
            <person name="Castanera R."/>
            <person name="Alfaro M."/>
            <person name="Ramirez L."/>
            <person name="Pisabarro A.G."/>
            <person name="Kuo A."/>
            <person name="Tritt A."/>
            <person name="Lipzen A."/>
            <person name="He G."/>
            <person name="Yan M."/>
            <person name="Ng V."/>
            <person name="Cullen D."/>
            <person name="Martin F."/>
            <person name="Rosso M.-N."/>
            <person name="Henrissat B."/>
            <person name="Hibbett D."/>
            <person name="Martinez A.T."/>
            <person name="Grigoriev I.V."/>
        </authorList>
    </citation>
    <scope>NUCLEOTIDE SEQUENCE</scope>
    <source>
        <strain evidence="6">MF-IS2</strain>
    </source>
</reference>
<sequence>MRFFTSALFFSLFKVAFSAAVETKVTKAVTIDVVNAQLAPDGFERSTIVANGQFPGPAITAVKGQTLQVTVNNKLTDASMRRSTALNLDGIFFHTADVYEEAEPFVNACPIAPEDSYTYTVPLGSQAGTFWYHSELSVQYVDGFRGPLIIYDPEDPHRSLYDVDDESTIVQLADWWQNSTLPLMSVYEATGVVPICDSG</sequence>
<comment type="caution">
    <text evidence="6">The sequence shown here is derived from an EMBL/GenBank/DDBJ whole genome shotgun (WGS) entry which is preliminary data.</text>
</comment>
<evidence type="ECO:0000256" key="3">
    <source>
        <dbReference type="ARBA" id="ARBA00023180"/>
    </source>
</evidence>
<dbReference type="OrthoDB" id="2121828at2759"/>
<keyword evidence="3" id="KW-0325">Glycoprotein</keyword>
<evidence type="ECO:0000256" key="2">
    <source>
        <dbReference type="ARBA" id="ARBA00023008"/>
    </source>
</evidence>
<protein>
    <submittedName>
        <fullName evidence="6">Multicopper oxidase</fullName>
    </submittedName>
</protein>
<dbReference type="SUPFAM" id="SSF49503">
    <property type="entry name" value="Cupredoxins"/>
    <property type="match status" value="1"/>
</dbReference>
<comment type="similarity">
    <text evidence="1">Belongs to the multicopper oxidase family.</text>
</comment>
<keyword evidence="4" id="KW-0732">Signal</keyword>
<dbReference type="EMBL" id="MU151512">
    <property type="protein sequence ID" value="KAF9443157.1"/>
    <property type="molecule type" value="Genomic_DNA"/>
</dbReference>
<feature type="signal peptide" evidence="4">
    <location>
        <begin position="1"/>
        <end position="18"/>
    </location>
</feature>
<dbReference type="InterPro" id="IPR011707">
    <property type="entry name" value="Cu-oxidase-like_N"/>
</dbReference>
<proteinExistence type="inferred from homology"/>
<gene>
    <name evidence="6" type="ORF">P691DRAFT_680117</name>
</gene>
<dbReference type="InterPro" id="IPR008972">
    <property type="entry name" value="Cupredoxin"/>
</dbReference>
<feature type="chain" id="PRO_5040354344" evidence="4">
    <location>
        <begin position="19"/>
        <end position="199"/>
    </location>
</feature>
<feature type="non-terminal residue" evidence="6">
    <location>
        <position position="199"/>
    </location>
</feature>
<keyword evidence="2" id="KW-0186">Copper</keyword>
<dbReference type="Pfam" id="PF07732">
    <property type="entry name" value="Cu-oxidase_3"/>
    <property type="match status" value="1"/>
</dbReference>
<evidence type="ECO:0000313" key="7">
    <source>
        <dbReference type="Proteomes" id="UP000807342"/>
    </source>
</evidence>
<evidence type="ECO:0000256" key="4">
    <source>
        <dbReference type="SAM" id="SignalP"/>
    </source>
</evidence>
<dbReference type="InterPro" id="IPR045087">
    <property type="entry name" value="Cu-oxidase_fam"/>
</dbReference>
<evidence type="ECO:0000259" key="5">
    <source>
        <dbReference type="Pfam" id="PF07732"/>
    </source>
</evidence>
<dbReference type="GO" id="GO:0005507">
    <property type="term" value="F:copper ion binding"/>
    <property type="evidence" value="ECO:0007669"/>
    <property type="project" value="InterPro"/>
</dbReference>
<dbReference type="GO" id="GO:0016491">
    <property type="term" value="F:oxidoreductase activity"/>
    <property type="evidence" value="ECO:0007669"/>
    <property type="project" value="TreeGrafter"/>
</dbReference>
<dbReference type="PANTHER" id="PTHR11709">
    <property type="entry name" value="MULTI-COPPER OXIDASE"/>
    <property type="match status" value="1"/>
</dbReference>
<dbReference type="Proteomes" id="UP000807342">
    <property type="component" value="Unassembled WGS sequence"/>
</dbReference>
<evidence type="ECO:0000256" key="1">
    <source>
        <dbReference type="ARBA" id="ARBA00010609"/>
    </source>
</evidence>
<accession>A0A9P5X4C1</accession>
<feature type="domain" description="Plastocyanin-like" evidence="5">
    <location>
        <begin position="35"/>
        <end position="154"/>
    </location>
</feature>
<name>A0A9P5X4C1_9AGAR</name>
<dbReference type="PANTHER" id="PTHR11709:SF511">
    <property type="entry name" value="LACCASE"/>
    <property type="match status" value="1"/>
</dbReference>
<evidence type="ECO:0000313" key="6">
    <source>
        <dbReference type="EMBL" id="KAF9443157.1"/>
    </source>
</evidence>